<keyword evidence="1 2" id="KW-0732">Signal</keyword>
<comment type="caution">
    <text evidence="3">The sequence shown here is derived from an EMBL/GenBank/DDBJ whole genome shotgun (WGS) entry which is preliminary data.</text>
</comment>
<dbReference type="Gene3D" id="2.60.40.2810">
    <property type="match status" value="1"/>
</dbReference>
<dbReference type="EMBL" id="WBVO01000001">
    <property type="protein sequence ID" value="KAB2814615.1"/>
    <property type="molecule type" value="Genomic_DNA"/>
</dbReference>
<name>A0A6N6RM26_9FLAO</name>
<dbReference type="Pfam" id="PF17963">
    <property type="entry name" value="Big_9"/>
    <property type="match status" value="1"/>
</dbReference>
<feature type="signal peptide" evidence="2">
    <location>
        <begin position="1"/>
        <end position="25"/>
    </location>
</feature>
<evidence type="ECO:0000256" key="2">
    <source>
        <dbReference type="SAM" id="SignalP"/>
    </source>
</evidence>
<organism evidence="3 4">
    <name type="scientific">Phaeocystidibacter luteus</name>
    <dbReference type="NCBI Taxonomy" id="911197"/>
    <lineage>
        <taxon>Bacteria</taxon>
        <taxon>Pseudomonadati</taxon>
        <taxon>Bacteroidota</taxon>
        <taxon>Flavobacteriia</taxon>
        <taxon>Flavobacteriales</taxon>
        <taxon>Phaeocystidibacteraceae</taxon>
        <taxon>Phaeocystidibacter</taxon>
    </lineage>
</organism>
<evidence type="ECO:0000256" key="1">
    <source>
        <dbReference type="ARBA" id="ARBA00022729"/>
    </source>
</evidence>
<dbReference type="Proteomes" id="UP000468650">
    <property type="component" value="Unassembled WGS sequence"/>
</dbReference>
<dbReference type="InterPro" id="IPR026444">
    <property type="entry name" value="Secre_tail"/>
</dbReference>
<accession>A0A6N6RM26</accession>
<dbReference type="OrthoDB" id="1110367at2"/>
<dbReference type="SUPFAM" id="SSF51445">
    <property type="entry name" value="(Trans)glycosidases"/>
    <property type="match status" value="1"/>
</dbReference>
<dbReference type="InterPro" id="IPR017853">
    <property type="entry name" value="GH"/>
</dbReference>
<proteinExistence type="predicted"/>
<sequence length="845" mass="95820">MTIPKTPSMAKYFIAFLFASFLSSAQTDSISLTVPFSTDSTSLTAWNGERYVPMFLKGINLGVSVPGTFPGELAATTQDYQRWFEMIRAAGFNVIRIYTLHYPRFYDEITAYNEKHPDKPLYFIQGVWLEEEIPNYDHNLYSLNPSFHAEMMANVRAVHGDTSIPQRFGKAYGDFTTDASRWCMAYLMGREIYPEEVLNANDSRPSTTSYNGRFLSIQNTFAAEVFLTAHMDSLIQFEFDEYQTMRPISVSSWPTLDPIPHPEETFRNEDTAQVDFSIVDFSNAPAGLYISYHAYPYYPDFISKTASYRAYSDAYGQNSYLGYLHDLKSHYQNMPLIIAEFGVPSSWGVAHYSASDMNHGGHTEREQGELGMRMLKNIYSANCGGGFYFAWIDEWFKQTWITNPYETTPSARIMWPNYTAAEQNFGLIGYLDTAAQWEFIDSCAACPITTVYAKPTIGDFEVYLETNPVLAEGDTLYVAFDTYGDAEGESVLPNGDTLNINAEFLLEVIDGAAKLYVMRSYDLYGIWHGISDPDQLYRSVPSQSGDWRLVRWKNNQPDQDIQYIGNLDMTDSFRGQSSRDAVIIDTNEIFIRIPWTLLQVSNPTQRIVMDDDRSTAVTEYDTTDGIHLEVRFDGDIHNTSNRITWPTYVRVTQVEEIEKRSYTIMQQEMPTMVDFSLARTDEYDVNGRLVVDVSEGVLANDEQLNGGEMEVVLKDAPAHGLLQLRSDGSFEYQPEPDFLGADMFTYSVFSLGDMSEKVTVHLNVQSGSDRELLRVGPVPTTDVLHVYSDILVDEVIVSDIDGRIVMTYIPSNADFDLNLANLANGAYVLQFMVGEDAWVRKITVQ</sequence>
<dbReference type="NCBIfam" id="TIGR04183">
    <property type="entry name" value="Por_Secre_tail"/>
    <property type="match status" value="1"/>
</dbReference>
<feature type="chain" id="PRO_5026872196" evidence="2">
    <location>
        <begin position="26"/>
        <end position="845"/>
    </location>
</feature>
<gene>
    <name evidence="3" type="ORF">F8C67_02415</name>
</gene>
<keyword evidence="4" id="KW-1185">Reference proteome</keyword>
<reference evidence="3 4" key="1">
    <citation type="submission" date="2019-09" db="EMBL/GenBank/DDBJ databases">
        <title>Genomes of family Cryomorphaceae.</title>
        <authorList>
            <person name="Bowman J.P."/>
        </authorList>
    </citation>
    <scope>NUCLEOTIDE SEQUENCE [LARGE SCALE GENOMIC DNA]</scope>
    <source>
        <strain evidence="3 4">LMG 25704</strain>
    </source>
</reference>
<dbReference type="AlphaFoldDB" id="A0A6N6RM26"/>
<protein>
    <submittedName>
        <fullName evidence="3">T9SS type A sorting domain-containing protein</fullName>
    </submittedName>
</protein>
<evidence type="ECO:0000313" key="3">
    <source>
        <dbReference type="EMBL" id="KAB2814615.1"/>
    </source>
</evidence>
<dbReference type="Gene3D" id="3.20.20.80">
    <property type="entry name" value="Glycosidases"/>
    <property type="match status" value="2"/>
</dbReference>
<evidence type="ECO:0000313" key="4">
    <source>
        <dbReference type="Proteomes" id="UP000468650"/>
    </source>
</evidence>